<feature type="transmembrane region" description="Helical" evidence="1">
    <location>
        <begin position="185"/>
        <end position="204"/>
    </location>
</feature>
<dbReference type="Proteomes" id="UP000620025">
    <property type="component" value="Unassembled WGS sequence"/>
</dbReference>
<dbReference type="PANTHER" id="PTHR23028">
    <property type="entry name" value="ACETYLTRANSFERASE"/>
    <property type="match status" value="1"/>
</dbReference>
<feature type="transmembrane region" description="Helical" evidence="1">
    <location>
        <begin position="242"/>
        <end position="262"/>
    </location>
</feature>
<feature type="transmembrane region" description="Helical" evidence="1">
    <location>
        <begin position="335"/>
        <end position="353"/>
    </location>
</feature>
<dbReference type="Pfam" id="PF01757">
    <property type="entry name" value="Acyl_transf_3"/>
    <property type="match status" value="1"/>
</dbReference>
<dbReference type="InterPro" id="IPR043968">
    <property type="entry name" value="SGNH"/>
</dbReference>
<protein>
    <submittedName>
        <fullName evidence="4">Acyltransferase</fullName>
    </submittedName>
</protein>
<keyword evidence="4" id="KW-0012">Acyltransferase</keyword>
<accession>A0ABR9BWG6</accession>
<reference evidence="4 5" key="1">
    <citation type="journal article" date="2020" name="FEMS Microbiol. Ecol.">
        <title>Temporal dynamics of bacterial communities during seed development and maturation.</title>
        <authorList>
            <person name="Chesneau G."/>
            <person name="Torres-Cortes G."/>
            <person name="Briand M."/>
            <person name="Darrasse A."/>
            <person name="Preveaux A."/>
            <person name="Marais C."/>
            <person name="Jacques M.A."/>
            <person name="Shade A."/>
            <person name="Barret M."/>
        </authorList>
    </citation>
    <scope>NUCLEOTIDE SEQUENCE [LARGE SCALE GENOMIC DNA]</scope>
    <source>
        <strain evidence="4 5">CFBP13599</strain>
    </source>
</reference>
<feature type="domain" description="SGNH" evidence="3">
    <location>
        <begin position="431"/>
        <end position="662"/>
    </location>
</feature>
<keyword evidence="1" id="KW-0812">Transmembrane</keyword>
<keyword evidence="5" id="KW-1185">Reference proteome</keyword>
<dbReference type="RefSeq" id="WP_192066654.1">
    <property type="nucleotide sequence ID" value="NZ_JACYWY010000006.1"/>
</dbReference>
<organism evidence="4 5">
    <name type="scientific">Pseudomonas coleopterorum</name>
    <dbReference type="NCBI Taxonomy" id="1605838"/>
    <lineage>
        <taxon>Bacteria</taxon>
        <taxon>Pseudomonadati</taxon>
        <taxon>Pseudomonadota</taxon>
        <taxon>Gammaproteobacteria</taxon>
        <taxon>Pseudomonadales</taxon>
        <taxon>Pseudomonadaceae</taxon>
        <taxon>Pseudomonas</taxon>
    </lineage>
</organism>
<feature type="transmembrane region" description="Helical" evidence="1">
    <location>
        <begin position="210"/>
        <end position="230"/>
    </location>
</feature>
<evidence type="ECO:0000313" key="5">
    <source>
        <dbReference type="Proteomes" id="UP000620025"/>
    </source>
</evidence>
<name>A0ABR9BWG6_9PSED</name>
<gene>
    <name evidence="4" type="ORF">IFT38_07510</name>
</gene>
<evidence type="ECO:0000259" key="3">
    <source>
        <dbReference type="Pfam" id="PF19040"/>
    </source>
</evidence>
<feature type="transmembrane region" description="Helical" evidence="1">
    <location>
        <begin position="161"/>
        <end position="178"/>
    </location>
</feature>
<feature type="transmembrane region" description="Helical" evidence="1">
    <location>
        <begin position="373"/>
        <end position="393"/>
    </location>
</feature>
<dbReference type="Pfam" id="PF19040">
    <property type="entry name" value="SGNH"/>
    <property type="match status" value="1"/>
</dbReference>
<dbReference type="PANTHER" id="PTHR23028:SF53">
    <property type="entry name" value="ACYL_TRANSF_3 DOMAIN-CONTAINING PROTEIN"/>
    <property type="match status" value="1"/>
</dbReference>
<evidence type="ECO:0000313" key="4">
    <source>
        <dbReference type="EMBL" id="MBD8769389.1"/>
    </source>
</evidence>
<feature type="transmembrane region" description="Helical" evidence="1">
    <location>
        <begin position="311"/>
        <end position="329"/>
    </location>
</feature>
<evidence type="ECO:0000259" key="2">
    <source>
        <dbReference type="Pfam" id="PF01757"/>
    </source>
</evidence>
<evidence type="ECO:0000256" key="1">
    <source>
        <dbReference type="SAM" id="Phobius"/>
    </source>
</evidence>
<feature type="transmembrane region" description="Helical" evidence="1">
    <location>
        <begin position="89"/>
        <end position="112"/>
    </location>
</feature>
<keyword evidence="1" id="KW-0472">Membrane</keyword>
<dbReference type="InterPro" id="IPR050879">
    <property type="entry name" value="Acyltransferase_3"/>
</dbReference>
<proteinExistence type="predicted"/>
<feature type="transmembrane region" description="Helical" evidence="1">
    <location>
        <begin position="268"/>
        <end position="290"/>
    </location>
</feature>
<dbReference type="EMBL" id="JACYWZ010000002">
    <property type="protein sequence ID" value="MBD8769389.1"/>
    <property type="molecule type" value="Genomic_DNA"/>
</dbReference>
<sequence>MSSTSHLPSKNRRPAGGYLPGIDGLRAIAVLAVIIFHIEFLGFLPGGFTGVDMFFVISGYVISQSLAERGDRALHAYLLDFYRRRALRILPALLVVLLVSVMLSALLVPPVWLSTHNADTGLTAFLGVSNFTLAWQSNTYFSPSAEFNPYLHTWSLGVEEQFYVIFPVLFFCWLRYHATHLLARIALPLLTLASLLWCALQTQAAPLSAFYLLPSRFWELAAGALLFHMLSNTTGARREATWPLVLLGAGLGLLMAGFVWTPVRGFPFPWALVTVAGTALAIAGIVLAGGGRPGLLHRVLSAWPMTYIGRLSYSLYLWHWPVAVFLRWTVGLETLFVQMLYPLVVLGLAAASYHWIEQPIRRGRSVLQRRASLTLGAALLAVGLSAWAAMWTVDNTERLSLSTVADSYTWHAYKHYPREPIEPVEDPALQGRQLFVLGDSHTAAYRTMLNIVSLRLGIEVVEYERGGCAVVSLLAADPLACGAWRDAALADIRARAKPGDVVFLASLRMPELTGRDWQGDEEAVFAQALGERTAQQAQEARAAADAVLAPLQTAGLTVLIDAPAPVFKAPANRCSDVFNRMNPVCAPGLTVERDRVVQLRAPQMHLLTVLAREYPALKIWDPLPILCPGATCSAYDTDAQPLFADADHLSGHGNRVLEPSFTQLLIRLYQPL</sequence>
<keyword evidence="4" id="KW-0808">Transferase</keyword>
<feature type="domain" description="Acyltransferase 3" evidence="2">
    <location>
        <begin position="20"/>
        <end position="346"/>
    </location>
</feature>
<dbReference type="InterPro" id="IPR002656">
    <property type="entry name" value="Acyl_transf_3_dom"/>
</dbReference>
<comment type="caution">
    <text evidence="4">The sequence shown here is derived from an EMBL/GenBank/DDBJ whole genome shotgun (WGS) entry which is preliminary data.</text>
</comment>
<keyword evidence="1" id="KW-1133">Transmembrane helix</keyword>
<dbReference type="GO" id="GO:0016746">
    <property type="term" value="F:acyltransferase activity"/>
    <property type="evidence" value="ECO:0007669"/>
    <property type="project" value="UniProtKB-KW"/>
</dbReference>